<organism evidence="9 10">
    <name type="scientific">Candidatus Electrothrix aarhusensis</name>
    <dbReference type="NCBI Taxonomy" id="1859131"/>
    <lineage>
        <taxon>Bacteria</taxon>
        <taxon>Pseudomonadati</taxon>
        <taxon>Thermodesulfobacteriota</taxon>
        <taxon>Desulfobulbia</taxon>
        <taxon>Desulfobulbales</taxon>
        <taxon>Desulfobulbaceae</taxon>
        <taxon>Candidatus Electrothrix</taxon>
    </lineage>
</organism>
<dbReference type="InterPro" id="IPR029060">
    <property type="entry name" value="PIN-like_dom_sf"/>
</dbReference>
<keyword evidence="3" id="KW-0540">Nuclease</keyword>
<accession>A0A444J0R6</accession>
<evidence type="ECO:0000256" key="1">
    <source>
        <dbReference type="ARBA" id="ARBA00001946"/>
    </source>
</evidence>
<dbReference type="PANTHER" id="PTHR33653:SF1">
    <property type="entry name" value="RIBONUCLEASE VAPC2"/>
    <property type="match status" value="1"/>
</dbReference>
<dbReference type="GO" id="GO:0046872">
    <property type="term" value="F:metal ion binding"/>
    <property type="evidence" value="ECO:0007669"/>
    <property type="project" value="UniProtKB-KW"/>
</dbReference>
<evidence type="ECO:0000256" key="6">
    <source>
        <dbReference type="ARBA" id="ARBA00022842"/>
    </source>
</evidence>
<feature type="domain" description="PIN" evidence="8">
    <location>
        <begin position="6"/>
        <end position="127"/>
    </location>
</feature>
<sequence length="136" mass="14903">MTAYRYLLDTNILSDLIKNPTGLVAQKIASSDVEQACCTSLIVACELRYGTCKKGSSVLTSRVEQLLYTLPVLALEKNVAQEYGEIRTALERIGQPIGGNDLLIAAHARALRLTVVTANVREFLRVPGLAVENWLE</sequence>
<evidence type="ECO:0000259" key="8">
    <source>
        <dbReference type="Pfam" id="PF01850"/>
    </source>
</evidence>
<evidence type="ECO:0000313" key="9">
    <source>
        <dbReference type="EMBL" id="RWX46747.1"/>
    </source>
</evidence>
<evidence type="ECO:0000256" key="2">
    <source>
        <dbReference type="ARBA" id="ARBA00022649"/>
    </source>
</evidence>
<proteinExistence type="inferred from homology"/>
<keyword evidence="6" id="KW-0460">Magnesium</keyword>
<dbReference type="CDD" id="cd18748">
    <property type="entry name" value="PIN_VapC4-5_FitB-like"/>
    <property type="match status" value="1"/>
</dbReference>
<dbReference type="AlphaFoldDB" id="A0A444J0R6"/>
<reference evidence="9 10" key="1">
    <citation type="submission" date="2017-01" db="EMBL/GenBank/DDBJ databases">
        <title>The cable genome- insights into the physiology and evolution of filamentous bacteria capable of sulfide oxidation via long distance electron transfer.</title>
        <authorList>
            <person name="Schreiber L."/>
            <person name="Bjerg J.T."/>
            <person name="Boggild A."/>
            <person name="Van De Vossenberg J."/>
            <person name="Meysman F."/>
            <person name="Nielsen L.P."/>
            <person name="Schramm A."/>
            <person name="Kjeldsen K.U."/>
        </authorList>
    </citation>
    <scope>NUCLEOTIDE SEQUENCE [LARGE SCALE GENOMIC DNA]</scope>
    <source>
        <strain evidence="9">MCF</strain>
    </source>
</reference>
<keyword evidence="2" id="KW-1277">Toxin-antitoxin system</keyword>
<keyword evidence="5" id="KW-0378">Hydrolase</keyword>
<evidence type="ECO:0000256" key="3">
    <source>
        <dbReference type="ARBA" id="ARBA00022722"/>
    </source>
</evidence>
<evidence type="ECO:0000256" key="4">
    <source>
        <dbReference type="ARBA" id="ARBA00022723"/>
    </source>
</evidence>
<dbReference type="Proteomes" id="UP000287853">
    <property type="component" value="Unassembled WGS sequence"/>
</dbReference>
<keyword evidence="4" id="KW-0479">Metal-binding</keyword>
<comment type="similarity">
    <text evidence="7">Belongs to the PINc/VapC protein family.</text>
</comment>
<comment type="caution">
    <text evidence="9">The sequence shown here is derived from an EMBL/GenBank/DDBJ whole genome shotgun (WGS) entry which is preliminary data.</text>
</comment>
<protein>
    <submittedName>
        <fullName evidence="9">tRNA(fMet)-specific endonuclease VapC</fullName>
    </submittedName>
</protein>
<dbReference type="InterPro" id="IPR002716">
    <property type="entry name" value="PIN_dom"/>
</dbReference>
<dbReference type="EMBL" id="MTKO01000052">
    <property type="protein sequence ID" value="RWX46747.1"/>
    <property type="molecule type" value="Genomic_DNA"/>
</dbReference>
<dbReference type="Pfam" id="PF01850">
    <property type="entry name" value="PIN"/>
    <property type="match status" value="1"/>
</dbReference>
<dbReference type="InterPro" id="IPR050556">
    <property type="entry name" value="Type_II_TA_system_RNase"/>
</dbReference>
<evidence type="ECO:0000256" key="5">
    <source>
        <dbReference type="ARBA" id="ARBA00022801"/>
    </source>
</evidence>
<evidence type="ECO:0000313" key="10">
    <source>
        <dbReference type="Proteomes" id="UP000287853"/>
    </source>
</evidence>
<dbReference type="Gene3D" id="3.40.50.1010">
    <property type="entry name" value="5'-nuclease"/>
    <property type="match status" value="1"/>
</dbReference>
<gene>
    <name evidence="9" type="ORF">H206_02289</name>
</gene>
<evidence type="ECO:0000256" key="7">
    <source>
        <dbReference type="ARBA" id="ARBA00038093"/>
    </source>
</evidence>
<comment type="cofactor">
    <cofactor evidence="1">
        <name>Mg(2+)</name>
        <dbReference type="ChEBI" id="CHEBI:18420"/>
    </cofactor>
</comment>
<dbReference type="GO" id="GO:0004519">
    <property type="term" value="F:endonuclease activity"/>
    <property type="evidence" value="ECO:0007669"/>
    <property type="project" value="UniProtKB-KW"/>
</dbReference>
<name>A0A444J0R6_9BACT</name>
<dbReference type="GO" id="GO:0016787">
    <property type="term" value="F:hydrolase activity"/>
    <property type="evidence" value="ECO:0007669"/>
    <property type="project" value="UniProtKB-KW"/>
</dbReference>
<keyword evidence="10" id="KW-1185">Reference proteome</keyword>
<keyword evidence="9" id="KW-0255">Endonuclease</keyword>
<dbReference type="PANTHER" id="PTHR33653">
    <property type="entry name" value="RIBONUCLEASE VAPC2"/>
    <property type="match status" value="1"/>
</dbReference>
<dbReference type="SUPFAM" id="SSF88723">
    <property type="entry name" value="PIN domain-like"/>
    <property type="match status" value="1"/>
</dbReference>